<dbReference type="Gene3D" id="3.40.50.1820">
    <property type="entry name" value="alpha/beta hydrolase"/>
    <property type="match status" value="1"/>
</dbReference>
<dbReference type="PANTHER" id="PTHR43433">
    <property type="entry name" value="HYDROLASE, ALPHA/BETA FOLD FAMILY PROTEIN"/>
    <property type="match status" value="1"/>
</dbReference>
<dbReference type="InterPro" id="IPR029058">
    <property type="entry name" value="AB_hydrolase_fold"/>
</dbReference>
<gene>
    <name evidence="2" type="ORF">CYLTODRAFT_473080</name>
</gene>
<evidence type="ECO:0000313" key="2">
    <source>
        <dbReference type="EMBL" id="KIY70989.1"/>
    </source>
</evidence>
<feature type="domain" description="AB hydrolase-1" evidence="1">
    <location>
        <begin position="18"/>
        <end position="51"/>
    </location>
</feature>
<proteinExistence type="predicted"/>
<dbReference type="InterPro" id="IPR050471">
    <property type="entry name" value="AB_hydrolase"/>
</dbReference>
<dbReference type="EMBL" id="KN880460">
    <property type="protein sequence ID" value="KIY70989.1"/>
    <property type="molecule type" value="Genomic_DNA"/>
</dbReference>
<dbReference type="SUPFAM" id="SSF53474">
    <property type="entry name" value="alpha/beta-Hydrolases"/>
    <property type="match status" value="1"/>
</dbReference>
<dbReference type="Proteomes" id="UP000054007">
    <property type="component" value="Unassembled WGS sequence"/>
</dbReference>
<accession>A0A0D7BLH1</accession>
<name>A0A0D7BLH1_9AGAR</name>
<dbReference type="AlphaFoldDB" id="A0A0D7BLH1"/>
<evidence type="ECO:0000259" key="1">
    <source>
        <dbReference type="Pfam" id="PF00561"/>
    </source>
</evidence>
<dbReference type="STRING" id="1314674.A0A0D7BLH1"/>
<dbReference type="OrthoDB" id="19657at2759"/>
<dbReference type="Pfam" id="PF00561">
    <property type="entry name" value="Abhydrolase_1"/>
    <property type="match status" value="1"/>
</dbReference>
<sequence length="78" mass="8227">MATDVVALLDNVGWTEPRSVHVVGASMGGMIAQELACKISERIRSLLLGVTTPSEPLNGTFPMSLRGGRTLLGFALSK</sequence>
<dbReference type="PANTHER" id="PTHR43433:SF5">
    <property type="entry name" value="AB HYDROLASE-1 DOMAIN-CONTAINING PROTEIN"/>
    <property type="match status" value="1"/>
</dbReference>
<evidence type="ECO:0000313" key="3">
    <source>
        <dbReference type="Proteomes" id="UP000054007"/>
    </source>
</evidence>
<dbReference type="InterPro" id="IPR000073">
    <property type="entry name" value="AB_hydrolase_1"/>
</dbReference>
<organism evidence="2 3">
    <name type="scientific">Cylindrobasidium torrendii FP15055 ss-10</name>
    <dbReference type="NCBI Taxonomy" id="1314674"/>
    <lineage>
        <taxon>Eukaryota</taxon>
        <taxon>Fungi</taxon>
        <taxon>Dikarya</taxon>
        <taxon>Basidiomycota</taxon>
        <taxon>Agaricomycotina</taxon>
        <taxon>Agaricomycetes</taxon>
        <taxon>Agaricomycetidae</taxon>
        <taxon>Agaricales</taxon>
        <taxon>Marasmiineae</taxon>
        <taxon>Physalacriaceae</taxon>
        <taxon>Cylindrobasidium</taxon>
    </lineage>
</organism>
<reference evidence="2 3" key="1">
    <citation type="journal article" date="2015" name="Fungal Genet. Biol.">
        <title>Evolution of novel wood decay mechanisms in Agaricales revealed by the genome sequences of Fistulina hepatica and Cylindrobasidium torrendii.</title>
        <authorList>
            <person name="Floudas D."/>
            <person name="Held B.W."/>
            <person name="Riley R."/>
            <person name="Nagy L.G."/>
            <person name="Koehler G."/>
            <person name="Ransdell A.S."/>
            <person name="Younus H."/>
            <person name="Chow J."/>
            <person name="Chiniquy J."/>
            <person name="Lipzen A."/>
            <person name="Tritt A."/>
            <person name="Sun H."/>
            <person name="Haridas S."/>
            <person name="LaButti K."/>
            <person name="Ohm R.A."/>
            <person name="Kues U."/>
            <person name="Blanchette R.A."/>
            <person name="Grigoriev I.V."/>
            <person name="Minto R.E."/>
            <person name="Hibbett D.S."/>
        </authorList>
    </citation>
    <scope>NUCLEOTIDE SEQUENCE [LARGE SCALE GENOMIC DNA]</scope>
    <source>
        <strain evidence="2 3">FP15055 ss-10</strain>
    </source>
</reference>
<keyword evidence="3" id="KW-1185">Reference proteome</keyword>
<protein>
    <recommendedName>
        <fullName evidence="1">AB hydrolase-1 domain-containing protein</fullName>
    </recommendedName>
</protein>